<sequence length="121" mass="13349">MSSQNCAICTLNADETVFGLSVCLCLLGISASLGLHKFRGISVLDEILLNTNALPRNFGLTIIIMGCCIFGCKGMEGFFQQIQPSVECWRLLLKKDLNLLTHKIKARYVASFKAWIAAHLN</sequence>
<name>A0A3B6UAY4_WHEAT</name>
<evidence type="ECO:0000256" key="1">
    <source>
        <dbReference type="SAM" id="Phobius"/>
    </source>
</evidence>
<evidence type="ECO:0000313" key="2">
    <source>
        <dbReference type="EnsemblPlants" id="TraesCSU02G080400.1.cds1"/>
    </source>
</evidence>
<reference evidence="2" key="2">
    <citation type="submission" date="2018-10" db="UniProtKB">
        <authorList>
            <consortium name="EnsemblPlants"/>
        </authorList>
    </citation>
    <scope>IDENTIFICATION</scope>
</reference>
<evidence type="ECO:0000313" key="3">
    <source>
        <dbReference type="Proteomes" id="UP000019116"/>
    </source>
</evidence>
<reference evidence="2" key="1">
    <citation type="submission" date="2018-08" db="EMBL/GenBank/DDBJ databases">
        <authorList>
            <person name="Rossello M."/>
        </authorList>
    </citation>
    <scope>NUCLEOTIDE SEQUENCE [LARGE SCALE GENOMIC DNA]</scope>
    <source>
        <strain evidence="2">cv. Chinese Spring</strain>
    </source>
</reference>
<protein>
    <submittedName>
        <fullName evidence="2">Uncharacterized protein</fullName>
    </submittedName>
</protein>
<keyword evidence="1" id="KW-0812">Transmembrane</keyword>
<feature type="transmembrane region" description="Helical" evidence="1">
    <location>
        <begin position="17"/>
        <end position="35"/>
    </location>
</feature>
<keyword evidence="1" id="KW-1133">Transmembrane helix</keyword>
<keyword evidence="3" id="KW-1185">Reference proteome</keyword>
<dbReference type="AlphaFoldDB" id="A0A3B6UAY4"/>
<dbReference type="Gramene" id="TraesNOR3B03G01672920.1">
    <property type="protein sequence ID" value="TraesNOR3B03G01672920.1.CDS1"/>
    <property type="gene ID" value="TraesNOR3B03G01672920"/>
</dbReference>
<keyword evidence="1" id="KW-0472">Membrane</keyword>
<dbReference type="Proteomes" id="UP000019116">
    <property type="component" value="Chromosome Un"/>
</dbReference>
<dbReference type="EnsemblPlants" id="TraesCSU02G080400.1">
    <property type="protein sequence ID" value="TraesCSU02G080400.1.cds1"/>
    <property type="gene ID" value="TraesCSU02G080400"/>
</dbReference>
<organism evidence="2">
    <name type="scientific">Triticum aestivum</name>
    <name type="common">Wheat</name>
    <dbReference type="NCBI Taxonomy" id="4565"/>
    <lineage>
        <taxon>Eukaryota</taxon>
        <taxon>Viridiplantae</taxon>
        <taxon>Streptophyta</taxon>
        <taxon>Embryophyta</taxon>
        <taxon>Tracheophyta</taxon>
        <taxon>Spermatophyta</taxon>
        <taxon>Magnoliopsida</taxon>
        <taxon>Liliopsida</taxon>
        <taxon>Poales</taxon>
        <taxon>Poaceae</taxon>
        <taxon>BOP clade</taxon>
        <taxon>Pooideae</taxon>
        <taxon>Triticodae</taxon>
        <taxon>Triticeae</taxon>
        <taxon>Triticinae</taxon>
        <taxon>Triticum</taxon>
    </lineage>
</organism>
<proteinExistence type="predicted"/>
<dbReference type="Gramene" id="TraesCSU02G080400.1">
    <property type="protein sequence ID" value="TraesCSU02G080400.1.cds1"/>
    <property type="gene ID" value="TraesCSU02G080400"/>
</dbReference>
<accession>A0A3B6UAY4</accession>